<sequence>MLKNVAYKTYVDVSVNDLEALFQDFLKCCIDREAEPAGDLTYSVTHVDAEKRMNIYIFMPVTRGFKSDGELGFRSYFMLNQLLHGRITSDNFIEDEIALLEEMNTFAKENNLTFVSPYYHTLKTNYKGTYAWIDVKAKVYENESLIDDALSKGNIIFGDDAP</sequence>
<gene>
    <name evidence="1" type="ORF">LN051_10835</name>
</gene>
<dbReference type="Proteomes" id="UP001197626">
    <property type="component" value="Chromosome"/>
</dbReference>
<name>A0ABY3PCR0_9STAP</name>
<organism evidence="1 2">
    <name type="scientific">Staphylococcus ratti</name>
    <dbReference type="NCBI Taxonomy" id="2892440"/>
    <lineage>
        <taxon>Bacteria</taxon>
        <taxon>Bacillati</taxon>
        <taxon>Bacillota</taxon>
        <taxon>Bacilli</taxon>
        <taxon>Bacillales</taxon>
        <taxon>Staphylococcaceae</taxon>
        <taxon>Staphylococcus</taxon>
    </lineage>
</organism>
<dbReference type="EMBL" id="CP086654">
    <property type="protein sequence ID" value="UEX90013.1"/>
    <property type="molecule type" value="Genomic_DNA"/>
</dbReference>
<reference evidence="1 2" key="1">
    <citation type="journal article" date="2022" name="Pathogens">
        <title>Staphylococcus ratti sp. nov. Isolated from a Lab Rat.</title>
        <authorList>
            <person name="Kovarovic V."/>
            <person name="Sedlacek I."/>
            <person name="Petras P."/>
            <person name="Kralova S."/>
            <person name="Maslanova I."/>
            <person name="Svec P."/>
            <person name="Neumann-Schaal M."/>
            <person name="Botka T."/>
            <person name="Gelbicova T."/>
            <person name="Stankova E."/>
            <person name="Doskar J."/>
            <person name="Pantucek R."/>
        </authorList>
    </citation>
    <scope>NUCLEOTIDE SEQUENCE [LARGE SCALE GENOMIC DNA]</scope>
    <source>
        <strain evidence="1 2">CCM 9025</strain>
    </source>
</reference>
<accession>A0ABY3PCR0</accession>
<keyword evidence="2" id="KW-1185">Reference proteome</keyword>
<dbReference type="InterPro" id="IPR031664">
    <property type="entry name" value="DUF5085"/>
</dbReference>
<proteinExistence type="predicted"/>
<dbReference type="RefSeq" id="WP_229292513.1">
    <property type="nucleotide sequence ID" value="NZ_CP086654.1"/>
</dbReference>
<evidence type="ECO:0000313" key="1">
    <source>
        <dbReference type="EMBL" id="UEX90013.1"/>
    </source>
</evidence>
<dbReference type="Pfam" id="PF16895">
    <property type="entry name" value="DUF5085"/>
    <property type="match status" value="1"/>
</dbReference>
<protein>
    <submittedName>
        <fullName evidence="1">DUF5085 family protein</fullName>
    </submittedName>
</protein>
<evidence type="ECO:0000313" key="2">
    <source>
        <dbReference type="Proteomes" id="UP001197626"/>
    </source>
</evidence>